<evidence type="ECO:0000313" key="5">
    <source>
        <dbReference type="Proteomes" id="UP001238805"/>
    </source>
</evidence>
<evidence type="ECO:0000256" key="1">
    <source>
        <dbReference type="ARBA" id="ARBA00023125"/>
    </source>
</evidence>
<keyword evidence="1" id="KW-0238">DNA-binding</keyword>
<feature type="compositionally biased region" description="Basic and acidic residues" evidence="2">
    <location>
        <begin position="92"/>
        <end position="112"/>
    </location>
</feature>
<name>A0ABY8VQX1_9CORY</name>
<dbReference type="RefSeq" id="WP_284875178.1">
    <property type="nucleotide sequence ID" value="NZ_CP126970.1"/>
</dbReference>
<accession>A0ABY8VQX1</accession>
<gene>
    <name evidence="4" type="ORF">QP029_01775</name>
</gene>
<reference evidence="4 5" key="1">
    <citation type="submission" date="2023-05" db="EMBL/GenBank/DDBJ databases">
        <title>Corynebacterium suedekumii sp. nov. and Corynebacterium breve sp. nov. isolated from raw cow's milk.</title>
        <authorList>
            <person name="Baer M.K."/>
            <person name="Mehl L."/>
            <person name="Hellmuth R."/>
            <person name="Marke G."/>
            <person name="Lipski A."/>
        </authorList>
    </citation>
    <scope>NUCLEOTIDE SEQUENCE [LARGE SCALE GENOMIC DNA]</scope>
    <source>
        <strain evidence="4 5">LM112</strain>
    </source>
</reference>
<dbReference type="InterPro" id="IPR000551">
    <property type="entry name" value="MerR-type_HTH_dom"/>
</dbReference>
<evidence type="ECO:0000256" key="2">
    <source>
        <dbReference type="SAM" id="MobiDB-lite"/>
    </source>
</evidence>
<dbReference type="Gene3D" id="1.10.1660.10">
    <property type="match status" value="1"/>
</dbReference>
<sequence length="126" mass="14007">MEWTVQELADRAGVSGRTLRHYHQIELLTPDRIGSNGYRYYGPTAVALLQRILLLREAGLSLAAIGEALGSDANPADEIAALEEHLAHLEHERDALERRDRLGRTHAPDATRRPTAADGHDARRLQ</sequence>
<dbReference type="Pfam" id="PF13411">
    <property type="entry name" value="MerR_1"/>
    <property type="match status" value="1"/>
</dbReference>
<dbReference type="PANTHER" id="PTHR30204:SF90">
    <property type="entry name" value="HTH-TYPE TRANSCRIPTIONAL ACTIVATOR MTA"/>
    <property type="match status" value="1"/>
</dbReference>
<dbReference type="CDD" id="cd01106">
    <property type="entry name" value="HTH_TipAL-Mta"/>
    <property type="match status" value="1"/>
</dbReference>
<proteinExistence type="predicted"/>
<dbReference type="PROSITE" id="PS50937">
    <property type="entry name" value="HTH_MERR_2"/>
    <property type="match status" value="1"/>
</dbReference>
<dbReference type="SUPFAM" id="SSF46955">
    <property type="entry name" value="Putative DNA-binding domain"/>
    <property type="match status" value="1"/>
</dbReference>
<evidence type="ECO:0000259" key="3">
    <source>
        <dbReference type="PROSITE" id="PS50937"/>
    </source>
</evidence>
<protein>
    <submittedName>
        <fullName evidence="4">MerR family transcriptional regulator</fullName>
    </submittedName>
</protein>
<evidence type="ECO:0000313" key="4">
    <source>
        <dbReference type="EMBL" id="WIM70593.1"/>
    </source>
</evidence>
<feature type="region of interest" description="Disordered" evidence="2">
    <location>
        <begin position="92"/>
        <end position="126"/>
    </location>
</feature>
<dbReference type="InterPro" id="IPR047057">
    <property type="entry name" value="MerR_fam"/>
</dbReference>
<organism evidence="4 5">
    <name type="scientific">Corynebacterium suedekumii</name>
    <dbReference type="NCBI Taxonomy" id="3049801"/>
    <lineage>
        <taxon>Bacteria</taxon>
        <taxon>Bacillati</taxon>
        <taxon>Actinomycetota</taxon>
        <taxon>Actinomycetes</taxon>
        <taxon>Mycobacteriales</taxon>
        <taxon>Corynebacteriaceae</taxon>
        <taxon>Corynebacterium</taxon>
    </lineage>
</organism>
<dbReference type="InterPro" id="IPR009061">
    <property type="entry name" value="DNA-bd_dom_put_sf"/>
</dbReference>
<dbReference type="PANTHER" id="PTHR30204">
    <property type="entry name" value="REDOX-CYCLING DRUG-SENSING TRANSCRIPTIONAL ACTIVATOR SOXR"/>
    <property type="match status" value="1"/>
</dbReference>
<dbReference type="EMBL" id="CP126970">
    <property type="protein sequence ID" value="WIM70593.1"/>
    <property type="molecule type" value="Genomic_DNA"/>
</dbReference>
<keyword evidence="5" id="KW-1185">Reference proteome</keyword>
<dbReference type="Proteomes" id="UP001238805">
    <property type="component" value="Chromosome"/>
</dbReference>
<dbReference type="SMART" id="SM00422">
    <property type="entry name" value="HTH_MERR"/>
    <property type="match status" value="1"/>
</dbReference>
<feature type="domain" description="HTH merR-type" evidence="3">
    <location>
        <begin position="1"/>
        <end position="71"/>
    </location>
</feature>